<feature type="coiled-coil region" evidence="2">
    <location>
        <begin position="534"/>
        <end position="590"/>
    </location>
</feature>
<dbReference type="InterPro" id="IPR010090">
    <property type="entry name" value="Phage_tape_meas"/>
</dbReference>
<evidence type="ECO:0000313" key="5">
    <source>
        <dbReference type="EMBL" id="SMP36848.1"/>
    </source>
</evidence>
<keyword evidence="1" id="KW-1188">Viral release from host cell</keyword>
<dbReference type="Proteomes" id="UP001157961">
    <property type="component" value="Unassembled WGS sequence"/>
</dbReference>
<evidence type="ECO:0000259" key="4">
    <source>
        <dbReference type="Pfam" id="PF10145"/>
    </source>
</evidence>
<evidence type="ECO:0000256" key="3">
    <source>
        <dbReference type="SAM" id="Phobius"/>
    </source>
</evidence>
<protein>
    <submittedName>
        <fullName evidence="5">Phage tail tape measure protein, TP901 family, core region</fullName>
    </submittedName>
</protein>
<keyword evidence="3" id="KW-1133">Transmembrane helix</keyword>
<reference evidence="5 6" key="1">
    <citation type="submission" date="2017-05" db="EMBL/GenBank/DDBJ databases">
        <authorList>
            <person name="Varghese N."/>
            <person name="Submissions S."/>
        </authorList>
    </citation>
    <scope>NUCLEOTIDE SEQUENCE [LARGE SCALE GENOMIC DNA]</scope>
    <source>
        <strain evidence="5 6">DSM 29734</strain>
    </source>
</reference>
<dbReference type="PANTHER" id="PTHR37813:SF1">
    <property type="entry name" value="FELS-2 PROPHAGE PROTEIN"/>
    <property type="match status" value="1"/>
</dbReference>
<proteinExistence type="predicted"/>
<feature type="transmembrane region" description="Helical" evidence="3">
    <location>
        <begin position="412"/>
        <end position="432"/>
    </location>
</feature>
<dbReference type="PANTHER" id="PTHR37813">
    <property type="entry name" value="FELS-2 PROPHAGE PROTEIN"/>
    <property type="match status" value="1"/>
</dbReference>
<accession>A0ABY1PLK1</accession>
<evidence type="ECO:0000256" key="2">
    <source>
        <dbReference type="SAM" id="Coils"/>
    </source>
</evidence>
<evidence type="ECO:0000313" key="6">
    <source>
        <dbReference type="Proteomes" id="UP001157961"/>
    </source>
</evidence>
<name>A0ABY1PLK1_9RHOB</name>
<sequence length="802" mass="82245">MDIAKLGLEIDSTQVDKGRDALGRFTKQSLKAETAAGRVTSSAAKLGRAIGGLAVGFLSINSLGSSITQARTFGSALSEVSTLIEGTPEQLAYIQRQARSMAKDFGTYATPQVQAFYQAISAGAGSVEEANQIIDTANRLAIGGVTDIVTGVDGLTTAMNAYRAAGITAGEVSDALFVGMRAGKTTIAELSSQLGQIVPLASASGIAFDEVVAGVSALTTQGLSTASATTGLRQVIASVVKPTKEASDVAKQLGLNFNSAALESQGLAGFLEKVIEKTGGSQEIMAQLFGSVEALGAALAFSGGAGATFTQIMQDMADKSGMTLQAYEKMLDRNQRINAAMAKFRDVGISVGTALLTVAVPALEFVANNLDAINSFATAGAAVLAASYIPTLAAMGSSALVAAAGFVTLRGAMIATGIGALVVGLGLAIMYFNKLVVATGGWGSALQALGDLAKGVWDGIKTSAKSIGPALNAVWLTIQAGFVQVISNIQKIWADFLHSAVAGARAAGADEIALGLHEYAVRAGATVYDLQNRVSDFQGQAAAAKDEAKALVNEGWQKAVDAMKTLILQMDVANAEMDNGANAADELKKALEGLGAGAATTASSVGGLGDDVGTLGRKLKKTPDDIDHVANGIDGISRALAGAATRGEDLRENMANVFEGIAYDILQSGIKEAILEVFDFEGAKGGGGGFFSTIGDIVSGIFGGFRESGGPVQSDKGYIVGEKGPEWFEPKTSGTIIPNHQLGGESGRVQVEVLVNDDGKIGAIARSEAQNVSVRVIEAGLGEYDRALPDRVQEISNDPRGR</sequence>
<keyword evidence="3" id="KW-0812">Transmembrane</keyword>
<dbReference type="NCBIfam" id="TIGR01760">
    <property type="entry name" value="tape_meas_TP901"/>
    <property type="match status" value="1"/>
</dbReference>
<organism evidence="5 6">
    <name type="scientific">Shimia sagamensis</name>
    <dbReference type="NCBI Taxonomy" id="1566352"/>
    <lineage>
        <taxon>Bacteria</taxon>
        <taxon>Pseudomonadati</taxon>
        <taxon>Pseudomonadota</taxon>
        <taxon>Alphaproteobacteria</taxon>
        <taxon>Rhodobacterales</taxon>
        <taxon>Roseobacteraceae</taxon>
    </lineage>
</organism>
<comment type="caution">
    <text evidence="5">The sequence shown here is derived from an EMBL/GenBank/DDBJ whole genome shotgun (WGS) entry which is preliminary data.</text>
</comment>
<feature type="transmembrane region" description="Helical" evidence="3">
    <location>
        <begin position="347"/>
        <end position="367"/>
    </location>
</feature>
<keyword evidence="3" id="KW-0472">Membrane</keyword>
<feature type="transmembrane region" description="Helical" evidence="3">
    <location>
        <begin position="379"/>
        <end position="406"/>
    </location>
</feature>
<keyword evidence="6" id="KW-1185">Reference proteome</keyword>
<feature type="domain" description="Phage tail tape measure protein" evidence="4">
    <location>
        <begin position="96"/>
        <end position="290"/>
    </location>
</feature>
<dbReference type="EMBL" id="FXTY01000021">
    <property type="protein sequence ID" value="SMP36848.1"/>
    <property type="molecule type" value="Genomic_DNA"/>
</dbReference>
<evidence type="ECO:0000256" key="1">
    <source>
        <dbReference type="ARBA" id="ARBA00022612"/>
    </source>
</evidence>
<dbReference type="Pfam" id="PF10145">
    <property type="entry name" value="PhageMin_Tail"/>
    <property type="match status" value="1"/>
</dbReference>
<gene>
    <name evidence="5" type="ORF">SAMN06265373_1218</name>
</gene>
<keyword evidence="2" id="KW-0175">Coiled coil</keyword>